<dbReference type="Gene3D" id="3.40.50.1240">
    <property type="entry name" value="Phosphoglycerate mutase-like"/>
    <property type="match status" value="1"/>
</dbReference>
<comment type="caution">
    <text evidence="1">The sequence shown here is derived from an EMBL/GenBank/DDBJ whole genome shotgun (WGS) entry which is preliminary data.</text>
</comment>
<proteinExistence type="predicted"/>
<dbReference type="SUPFAM" id="SSF53254">
    <property type="entry name" value="Phosphoglycerate mutase-like"/>
    <property type="match status" value="1"/>
</dbReference>
<dbReference type="InterPro" id="IPR050275">
    <property type="entry name" value="PGM_Phosphatase"/>
</dbReference>
<dbReference type="CDD" id="cd07067">
    <property type="entry name" value="HP_PGM_like"/>
    <property type="match status" value="1"/>
</dbReference>
<dbReference type="RefSeq" id="WP_343956121.1">
    <property type="nucleotide sequence ID" value="NZ_BAAAMN010000010.1"/>
</dbReference>
<gene>
    <name evidence="1" type="ORF">GCM10009720_06080</name>
</gene>
<dbReference type="SMART" id="SM00855">
    <property type="entry name" value="PGAM"/>
    <property type="match status" value="1"/>
</dbReference>
<organism evidence="1 2">
    <name type="scientific">Yaniella flava</name>
    <dbReference type="NCBI Taxonomy" id="287930"/>
    <lineage>
        <taxon>Bacteria</taxon>
        <taxon>Bacillati</taxon>
        <taxon>Actinomycetota</taxon>
        <taxon>Actinomycetes</taxon>
        <taxon>Micrococcales</taxon>
        <taxon>Micrococcaceae</taxon>
        <taxon>Yaniella</taxon>
    </lineage>
</organism>
<dbReference type="PANTHER" id="PTHR48100:SF62">
    <property type="entry name" value="GLUCOSYL-3-PHOSPHOGLYCERATE PHOSPHATASE"/>
    <property type="match status" value="1"/>
</dbReference>
<reference evidence="1 2" key="1">
    <citation type="journal article" date="2019" name="Int. J. Syst. Evol. Microbiol.">
        <title>The Global Catalogue of Microorganisms (GCM) 10K type strain sequencing project: providing services to taxonomists for standard genome sequencing and annotation.</title>
        <authorList>
            <consortium name="The Broad Institute Genomics Platform"/>
            <consortium name="The Broad Institute Genome Sequencing Center for Infectious Disease"/>
            <person name="Wu L."/>
            <person name="Ma J."/>
        </authorList>
    </citation>
    <scope>NUCLEOTIDE SEQUENCE [LARGE SCALE GENOMIC DNA]</scope>
    <source>
        <strain evidence="1 2">JCM 13595</strain>
    </source>
</reference>
<dbReference type="Proteomes" id="UP001501461">
    <property type="component" value="Unassembled WGS sequence"/>
</dbReference>
<sequence>MTTTWNIDIPPADDQPVLRLVLVRHGQTSWNAHKLIQGHHGPGLNATGSAQAQAVARQLLERFPTPDAVFSSDLSRCLDTAAPYINQLNVPLERDTRLREIDNGDWSGHHTATIAVEHAETIQRIRHGEDVPRGNGETTGQLRARTRAFTHDLISRAAQHRYREFTAVAFSHGGAIRALFAEAFQLPGGLQLFGPVTNCAISILHVYGSDTAVVAQYNQHPSAYHNHPSQEP</sequence>
<protein>
    <submittedName>
        <fullName evidence="1">Histidine phosphatase family protein</fullName>
    </submittedName>
</protein>
<evidence type="ECO:0000313" key="2">
    <source>
        <dbReference type="Proteomes" id="UP001501461"/>
    </source>
</evidence>
<dbReference type="EMBL" id="BAAAMN010000010">
    <property type="protein sequence ID" value="GAA2029043.1"/>
    <property type="molecule type" value="Genomic_DNA"/>
</dbReference>
<evidence type="ECO:0000313" key="1">
    <source>
        <dbReference type="EMBL" id="GAA2029043.1"/>
    </source>
</evidence>
<dbReference type="InterPro" id="IPR013078">
    <property type="entry name" value="His_Pase_superF_clade-1"/>
</dbReference>
<dbReference type="PANTHER" id="PTHR48100">
    <property type="entry name" value="BROAD-SPECIFICITY PHOSPHATASE YOR283W-RELATED"/>
    <property type="match status" value="1"/>
</dbReference>
<dbReference type="Pfam" id="PF00300">
    <property type="entry name" value="His_Phos_1"/>
    <property type="match status" value="1"/>
</dbReference>
<accession>A0ABN2U669</accession>
<dbReference type="InterPro" id="IPR001345">
    <property type="entry name" value="PG/BPGM_mutase_AS"/>
</dbReference>
<name>A0ABN2U669_9MICC</name>
<dbReference type="InterPro" id="IPR029033">
    <property type="entry name" value="His_PPase_superfam"/>
</dbReference>
<keyword evidence="2" id="KW-1185">Reference proteome</keyword>
<dbReference type="PROSITE" id="PS00175">
    <property type="entry name" value="PG_MUTASE"/>
    <property type="match status" value="1"/>
</dbReference>